<dbReference type="Pfam" id="PF22580">
    <property type="entry name" value="KYNU_C"/>
    <property type="match status" value="1"/>
</dbReference>
<dbReference type="PANTHER" id="PTHR14084:SF0">
    <property type="entry name" value="KYNURENINASE"/>
    <property type="match status" value="1"/>
</dbReference>
<feature type="binding site" evidence="4">
    <location>
        <position position="236"/>
    </location>
    <ligand>
        <name>pyridoxal 5'-phosphate</name>
        <dbReference type="ChEBI" id="CHEBI:597326"/>
    </ligand>
</feature>
<dbReference type="InterPro" id="IPR010111">
    <property type="entry name" value="Kynureninase"/>
</dbReference>
<comment type="function">
    <text evidence="4 6">Catalyzes the cleavage of L-kynurenine (L-Kyn) and L-3-hydroxykynurenine (L-3OHKyn) into anthranilic acid (AA) and 3-hydroxyanthranilic acid (3-OHAA), respectively.</text>
</comment>
<feature type="binding site" evidence="4">
    <location>
        <position position="152"/>
    </location>
    <ligand>
        <name>pyridoxal 5'-phosphate</name>
        <dbReference type="ChEBI" id="CHEBI:597326"/>
    </ligand>
</feature>
<dbReference type="PIRSF" id="PIRSF038800">
    <property type="entry name" value="KYNU"/>
    <property type="match status" value="1"/>
</dbReference>
<comment type="caution">
    <text evidence="4">Lacks conserved residue(s) required for the propagation of feature annotation.</text>
</comment>
<dbReference type="AlphaFoldDB" id="M2S9E0"/>
<comment type="cofactor">
    <cofactor evidence="4 6">
        <name>pyridoxal 5'-phosphate</name>
        <dbReference type="ChEBI" id="CHEBI:597326"/>
    </cofactor>
</comment>
<dbReference type="GO" id="GO:0019441">
    <property type="term" value="P:L-tryptophan catabolic process to kynurenine"/>
    <property type="evidence" value="ECO:0007669"/>
    <property type="project" value="TreeGrafter"/>
</dbReference>
<comment type="pathway">
    <text evidence="4 6">Amino-acid degradation; L-kynurenine degradation; L-alanine and anthranilate from L-kynurenine: step 1/1.</text>
</comment>
<dbReference type="GO" id="GO:0019805">
    <property type="term" value="P:quinolinate biosynthetic process"/>
    <property type="evidence" value="ECO:0007669"/>
    <property type="project" value="UniProtKB-UniRule"/>
</dbReference>
<dbReference type="InterPro" id="IPR015422">
    <property type="entry name" value="PyrdxlP-dep_Trfase_small"/>
</dbReference>
<dbReference type="SUPFAM" id="SSF53383">
    <property type="entry name" value="PLP-dependent transferases"/>
    <property type="match status" value="1"/>
</dbReference>
<feature type="binding site" evidence="4">
    <location>
        <position position="184"/>
    </location>
    <ligand>
        <name>pyridoxal 5'-phosphate</name>
        <dbReference type="ChEBI" id="CHEBI:597326"/>
    </ligand>
</feature>
<feature type="binding site" evidence="4">
    <location>
        <position position="262"/>
    </location>
    <ligand>
        <name>pyridoxal 5'-phosphate</name>
        <dbReference type="ChEBI" id="CHEBI:597326"/>
    </ligand>
</feature>
<evidence type="ECO:0000256" key="3">
    <source>
        <dbReference type="ARBA" id="ARBA00022898"/>
    </source>
</evidence>
<proteinExistence type="inferred from homology"/>
<dbReference type="EMBL" id="AMRV01000011">
    <property type="protein sequence ID" value="EMD82005.1"/>
    <property type="molecule type" value="Genomic_DNA"/>
</dbReference>
<sequence>MTPGAFRDRFHLPKGIYMDGNSLGPLPLAAAERLRRTVDEEWGDSLIASWNTHGWMNAPERIGDLIAPLIGAGPDEVVVADSVSVNIFKLAAAALIARPDRHVIVSEPGNFPTDLYMIEGLRRLRPEVELRLVERGRVAEALDEDTALLMLTHVHYKTAEMFDMRALTKAAHAAGALALWDLSHSAGAVPVDLRGVGADFAVGCGYKYLNGGPGAPAFLYVAERHRNTLISPLSGWLGHEAPFAFDDDYRPAPGIRRWRAGTPPILSLSALEAGALLFADVDMTDLWTASQALSQRFVERVEATCPGLTLISPRDSAGRGSHVSFATENAYEIMQALIARGVVGDFRAPEALRFGFTPLYQKMEDMDAAADILAEILQAESWRAPEYANRNAVT</sequence>
<feature type="modified residue" description="N6-(pyridoxal phosphate)lysine" evidence="4">
    <location>
        <position position="207"/>
    </location>
</feature>
<keyword evidence="1 4" id="KW-0662">Pyridine nucleotide biosynthesis</keyword>
<dbReference type="GO" id="GO:0097053">
    <property type="term" value="P:L-kynurenine catabolic process"/>
    <property type="evidence" value="ECO:0007669"/>
    <property type="project" value="UniProtKB-UniRule"/>
</dbReference>
<gene>
    <name evidence="4" type="primary">kynU</name>
    <name evidence="7" type="ORF">C725_2661</name>
</gene>
<reference evidence="7 8" key="1">
    <citation type="journal article" date="2013" name="Genome Announc.">
        <title>Draft Genome Sequence of Strain JLT2015T, Belonging to the Family Sphingomonadaceae of the Alphaproteobacteria.</title>
        <authorList>
            <person name="Tang K."/>
            <person name="Liu K."/>
            <person name="Li S."/>
            <person name="Jiao N."/>
        </authorList>
    </citation>
    <scope>NUCLEOTIDE SEQUENCE [LARGE SCALE GENOMIC DNA]</scope>
    <source>
        <strain evidence="7 8">JLT2015</strain>
    </source>
</reference>
<evidence type="ECO:0000313" key="8">
    <source>
        <dbReference type="Proteomes" id="UP000011717"/>
    </source>
</evidence>
<comment type="similarity">
    <text evidence="4 6">Belongs to the kynureninase family.</text>
</comment>
<organism evidence="7 8">
    <name type="scientific">Pacificimonas flava</name>
    <dbReference type="NCBI Taxonomy" id="1234595"/>
    <lineage>
        <taxon>Bacteria</taxon>
        <taxon>Pseudomonadati</taxon>
        <taxon>Pseudomonadota</taxon>
        <taxon>Alphaproteobacteria</taxon>
        <taxon>Sphingomonadales</taxon>
        <taxon>Sphingosinicellaceae</taxon>
        <taxon>Pacificimonas</taxon>
    </lineage>
</organism>
<comment type="catalytic activity">
    <reaction evidence="6">
        <text>3-hydroxy-L-kynurenine + H2O = 3-hydroxyanthranilate + L-alanine + H(+)</text>
        <dbReference type="Rhea" id="RHEA:25143"/>
        <dbReference type="ChEBI" id="CHEBI:15377"/>
        <dbReference type="ChEBI" id="CHEBI:15378"/>
        <dbReference type="ChEBI" id="CHEBI:36559"/>
        <dbReference type="ChEBI" id="CHEBI:57972"/>
        <dbReference type="ChEBI" id="CHEBI:58125"/>
        <dbReference type="EC" id="3.7.1.3"/>
    </reaction>
</comment>
<accession>M2S9E0</accession>
<evidence type="ECO:0000256" key="4">
    <source>
        <dbReference type="HAMAP-Rule" id="MF_01970"/>
    </source>
</evidence>
<dbReference type="Gene3D" id="3.90.1150.10">
    <property type="entry name" value="Aspartate Aminotransferase, domain 1"/>
    <property type="match status" value="1"/>
</dbReference>
<dbReference type="Gene3D" id="3.40.640.10">
    <property type="entry name" value="Type I PLP-dependent aspartate aminotransferase-like (Major domain)"/>
    <property type="match status" value="1"/>
</dbReference>
<keyword evidence="2 4" id="KW-0378">Hydrolase</keyword>
<dbReference type="Proteomes" id="UP000011717">
    <property type="component" value="Unassembled WGS sequence"/>
</dbReference>
<dbReference type="GO" id="GO:0009435">
    <property type="term" value="P:NAD+ biosynthetic process"/>
    <property type="evidence" value="ECO:0007669"/>
    <property type="project" value="UniProtKB-UniRule"/>
</dbReference>
<feature type="binding site" evidence="4">
    <location>
        <position position="84"/>
    </location>
    <ligand>
        <name>pyridoxal 5'-phosphate</name>
        <dbReference type="ChEBI" id="CHEBI:597326"/>
    </ligand>
</feature>
<dbReference type="UniPathway" id="UPA00253">
    <property type="reaction ID" value="UER00329"/>
</dbReference>
<feature type="binding site" evidence="4">
    <location>
        <position position="206"/>
    </location>
    <ligand>
        <name>pyridoxal 5'-phosphate</name>
        <dbReference type="ChEBI" id="CHEBI:597326"/>
    </ligand>
</feature>
<evidence type="ECO:0000256" key="2">
    <source>
        <dbReference type="ARBA" id="ARBA00022801"/>
    </source>
</evidence>
<dbReference type="PANTHER" id="PTHR14084">
    <property type="entry name" value="KYNURENINASE"/>
    <property type="match status" value="1"/>
</dbReference>
<dbReference type="GO" id="GO:0005737">
    <property type="term" value="C:cytoplasm"/>
    <property type="evidence" value="ECO:0007669"/>
    <property type="project" value="UniProtKB-UniRule"/>
</dbReference>
<comment type="catalytic activity">
    <reaction evidence="4 6">
        <text>L-kynurenine + H2O = anthranilate + L-alanine + H(+)</text>
        <dbReference type="Rhea" id="RHEA:16813"/>
        <dbReference type="ChEBI" id="CHEBI:15377"/>
        <dbReference type="ChEBI" id="CHEBI:15378"/>
        <dbReference type="ChEBI" id="CHEBI:16567"/>
        <dbReference type="ChEBI" id="CHEBI:57959"/>
        <dbReference type="ChEBI" id="CHEBI:57972"/>
        <dbReference type="EC" id="3.7.1.3"/>
    </reaction>
</comment>
<dbReference type="InterPro" id="IPR015424">
    <property type="entry name" value="PyrdxlP-dep_Trfase"/>
</dbReference>
<feature type="binding site" evidence="4">
    <location>
        <begin position="111"/>
        <end position="114"/>
    </location>
    <ligand>
        <name>pyridoxal 5'-phosphate</name>
        <dbReference type="ChEBI" id="CHEBI:597326"/>
    </ligand>
</feature>
<dbReference type="NCBIfam" id="TIGR01814">
    <property type="entry name" value="kynureninase"/>
    <property type="match status" value="1"/>
</dbReference>
<dbReference type="PATRIC" id="fig|1234595.3.peg.2662"/>
<evidence type="ECO:0000256" key="5">
    <source>
        <dbReference type="NCBIfam" id="TIGR01814"/>
    </source>
</evidence>
<comment type="caution">
    <text evidence="7">The sequence shown here is derived from an EMBL/GenBank/DDBJ whole genome shotgun (WGS) entry which is preliminary data.</text>
</comment>
<keyword evidence="8" id="KW-1185">Reference proteome</keyword>
<dbReference type="GO" id="GO:0043420">
    <property type="term" value="P:anthranilate metabolic process"/>
    <property type="evidence" value="ECO:0007669"/>
    <property type="project" value="TreeGrafter"/>
</dbReference>
<dbReference type="GO" id="GO:0030170">
    <property type="term" value="F:pyridoxal phosphate binding"/>
    <property type="evidence" value="ECO:0007669"/>
    <property type="project" value="UniProtKB-UniRule"/>
</dbReference>
<protein>
    <recommendedName>
        <fullName evidence="4 5">Kynureninase</fullName>
        <ecNumber evidence="4 5">3.7.1.3</ecNumber>
    </recommendedName>
    <alternativeName>
        <fullName evidence="4">L-kynurenine hydrolase</fullName>
    </alternativeName>
</protein>
<keyword evidence="3 4" id="KW-0663">Pyridoxal phosphate</keyword>
<feature type="binding site" evidence="4">
    <location>
        <position position="181"/>
    </location>
    <ligand>
        <name>pyridoxal 5'-phosphate</name>
        <dbReference type="ChEBI" id="CHEBI:597326"/>
    </ligand>
</feature>
<dbReference type="GO" id="GO:0030429">
    <property type="term" value="F:kynureninase activity"/>
    <property type="evidence" value="ECO:0007669"/>
    <property type="project" value="UniProtKB-UniRule"/>
</dbReference>
<dbReference type="InterPro" id="IPR015421">
    <property type="entry name" value="PyrdxlP-dep_Trfase_major"/>
</dbReference>
<evidence type="ECO:0000313" key="7">
    <source>
        <dbReference type="EMBL" id="EMD82005.1"/>
    </source>
</evidence>
<comment type="pathway">
    <text evidence="4 6">Cofactor biosynthesis; NAD(+) biosynthesis; quinolinate from L-kynurenine: step 2/3.</text>
</comment>
<dbReference type="EC" id="3.7.1.3" evidence="4 5"/>
<dbReference type="HAMAP" id="MF_01970">
    <property type="entry name" value="Kynureninase"/>
    <property type="match status" value="1"/>
</dbReference>
<comment type="subunit">
    <text evidence="4 6">Homodimer.</text>
</comment>
<evidence type="ECO:0000256" key="1">
    <source>
        <dbReference type="ARBA" id="ARBA00022642"/>
    </source>
</evidence>
<evidence type="ECO:0000256" key="6">
    <source>
        <dbReference type="PIRNR" id="PIRNR038800"/>
    </source>
</evidence>
<dbReference type="RefSeq" id="WP_008603625.1">
    <property type="nucleotide sequence ID" value="NZ_AMRV01000011.1"/>
</dbReference>
<name>M2S9E0_9SPHN</name>
<dbReference type="UniPathway" id="UPA00334">
    <property type="reaction ID" value="UER00455"/>
</dbReference>